<keyword evidence="1" id="KW-0597">Phosphoprotein</keyword>
<evidence type="ECO:0000259" key="4">
    <source>
        <dbReference type="PROSITE" id="PS50110"/>
    </source>
</evidence>
<dbReference type="PROSITE" id="PS50110">
    <property type="entry name" value="RESPONSE_REGULATORY"/>
    <property type="match status" value="1"/>
</dbReference>
<evidence type="ECO:0000256" key="2">
    <source>
        <dbReference type="ARBA" id="ARBA00023012"/>
    </source>
</evidence>
<keyword evidence="3" id="KW-0175">Coiled coil</keyword>
<protein>
    <submittedName>
        <fullName evidence="5">Phosphate regulon transcriptional regulatory protein PhoB (SphR)</fullName>
    </submittedName>
</protein>
<evidence type="ECO:0000313" key="5">
    <source>
        <dbReference type="EMBL" id="CUS46191.1"/>
    </source>
</evidence>
<keyword evidence="2" id="KW-0902">Two-component regulatory system</keyword>
<dbReference type="Pfam" id="PF00072">
    <property type="entry name" value="Response_reg"/>
    <property type="match status" value="1"/>
</dbReference>
<dbReference type="GO" id="GO:0000160">
    <property type="term" value="P:phosphorelay signal transduction system"/>
    <property type="evidence" value="ECO:0007669"/>
    <property type="project" value="UniProtKB-KW"/>
</dbReference>
<dbReference type="InterPro" id="IPR011006">
    <property type="entry name" value="CheY-like_superfamily"/>
</dbReference>
<name>A0A160TNC6_9ZZZZ</name>
<reference evidence="5" key="1">
    <citation type="submission" date="2015-10" db="EMBL/GenBank/DDBJ databases">
        <authorList>
            <person name="Gilbert D.G."/>
        </authorList>
    </citation>
    <scope>NUCLEOTIDE SEQUENCE</scope>
</reference>
<evidence type="ECO:0000256" key="1">
    <source>
        <dbReference type="ARBA" id="ARBA00022553"/>
    </source>
</evidence>
<sequence>MDVFGKLEPAAQRRGPVRTILAVDDSRTNLGVLGRRLGHLGYLTVLSDNGAEALDLIAARGFDLVLLDMVMPRMSGVHVLAEIRGSRDTADLPVIMLTGRSDPSAAVEALAAGADDHVAKPFAFEVLAARIERVLARARRIAELKRSNATLDARIAARAMELGEAKSALAATRADRQRLIASIQALNDEVERLSARAG</sequence>
<organism evidence="5">
    <name type="scientific">hydrothermal vent metagenome</name>
    <dbReference type="NCBI Taxonomy" id="652676"/>
    <lineage>
        <taxon>unclassified sequences</taxon>
        <taxon>metagenomes</taxon>
        <taxon>ecological metagenomes</taxon>
    </lineage>
</organism>
<dbReference type="PANTHER" id="PTHR44591:SF14">
    <property type="entry name" value="PROTEIN PILG"/>
    <property type="match status" value="1"/>
</dbReference>
<proteinExistence type="predicted"/>
<dbReference type="EMBL" id="CZQE01000346">
    <property type="protein sequence ID" value="CUS46191.1"/>
    <property type="molecule type" value="Genomic_DNA"/>
</dbReference>
<feature type="coiled-coil region" evidence="3">
    <location>
        <begin position="169"/>
        <end position="196"/>
    </location>
</feature>
<dbReference type="SUPFAM" id="SSF52172">
    <property type="entry name" value="CheY-like"/>
    <property type="match status" value="1"/>
</dbReference>
<dbReference type="InterPro" id="IPR001789">
    <property type="entry name" value="Sig_transdc_resp-reg_receiver"/>
</dbReference>
<dbReference type="AlphaFoldDB" id="A0A160TNC6"/>
<feature type="domain" description="Response regulatory" evidence="4">
    <location>
        <begin position="19"/>
        <end position="135"/>
    </location>
</feature>
<dbReference type="SMART" id="SM00448">
    <property type="entry name" value="REC"/>
    <property type="match status" value="1"/>
</dbReference>
<dbReference type="InterPro" id="IPR050595">
    <property type="entry name" value="Bact_response_regulator"/>
</dbReference>
<dbReference type="PANTHER" id="PTHR44591">
    <property type="entry name" value="STRESS RESPONSE REGULATOR PROTEIN 1"/>
    <property type="match status" value="1"/>
</dbReference>
<accession>A0A160TNC6</accession>
<gene>
    <name evidence="5" type="ORF">MGWOODY_Smn1014</name>
</gene>
<evidence type="ECO:0000256" key="3">
    <source>
        <dbReference type="SAM" id="Coils"/>
    </source>
</evidence>
<dbReference type="Gene3D" id="3.40.50.2300">
    <property type="match status" value="1"/>
</dbReference>